<dbReference type="AlphaFoldDB" id="A0A6M3LXV4"/>
<accession>A0A6M3LXV4</accession>
<proteinExistence type="predicted"/>
<protein>
    <submittedName>
        <fullName evidence="1">Uncharacterized protein</fullName>
    </submittedName>
</protein>
<gene>
    <name evidence="1" type="ORF">MM415B06264_0004</name>
</gene>
<name>A0A6M3LXV4_9ZZZZ</name>
<evidence type="ECO:0000313" key="1">
    <source>
        <dbReference type="EMBL" id="QJA97428.1"/>
    </source>
</evidence>
<organism evidence="1">
    <name type="scientific">viral metagenome</name>
    <dbReference type="NCBI Taxonomy" id="1070528"/>
    <lineage>
        <taxon>unclassified sequences</taxon>
        <taxon>metagenomes</taxon>
        <taxon>organismal metagenomes</taxon>
    </lineage>
</organism>
<dbReference type="EMBL" id="MT143493">
    <property type="protein sequence ID" value="QJA97428.1"/>
    <property type="molecule type" value="Genomic_DNA"/>
</dbReference>
<sequence>MFSGLQKVLRGLIIISKYDADSDFAAEHDQIHCGSEELEINEEHKKELDELGWFTDEDSWSCFV</sequence>
<reference evidence="1" key="1">
    <citation type="submission" date="2020-03" db="EMBL/GenBank/DDBJ databases">
        <title>The deep terrestrial virosphere.</title>
        <authorList>
            <person name="Holmfeldt K."/>
            <person name="Nilsson E."/>
            <person name="Simone D."/>
            <person name="Lopez-Fernandez M."/>
            <person name="Wu X."/>
            <person name="de Brujin I."/>
            <person name="Lundin D."/>
            <person name="Andersson A."/>
            <person name="Bertilsson S."/>
            <person name="Dopson M."/>
        </authorList>
    </citation>
    <scope>NUCLEOTIDE SEQUENCE</scope>
    <source>
        <strain evidence="1">MM415B06264</strain>
    </source>
</reference>